<keyword evidence="4" id="KW-0472">Membrane</keyword>
<dbReference type="InterPro" id="IPR007583">
    <property type="entry name" value="GRASP55_65"/>
</dbReference>
<evidence type="ECO:0000259" key="6">
    <source>
        <dbReference type="PROSITE" id="PS51865"/>
    </source>
</evidence>
<organism evidence="7">
    <name type="scientific">Chaetoceros debilis</name>
    <dbReference type="NCBI Taxonomy" id="122233"/>
    <lineage>
        <taxon>Eukaryota</taxon>
        <taxon>Sar</taxon>
        <taxon>Stramenopiles</taxon>
        <taxon>Ochrophyta</taxon>
        <taxon>Bacillariophyta</taxon>
        <taxon>Coscinodiscophyceae</taxon>
        <taxon>Chaetocerotophycidae</taxon>
        <taxon>Chaetocerotales</taxon>
        <taxon>Chaetocerotaceae</taxon>
        <taxon>Chaetoceros</taxon>
    </lineage>
</organism>
<dbReference type="PANTHER" id="PTHR12893">
    <property type="entry name" value="GOLGI REASSEMBLY STACKING PROTEIN GRASP"/>
    <property type="match status" value="1"/>
</dbReference>
<dbReference type="InterPro" id="IPR024958">
    <property type="entry name" value="GRASP_PDZ"/>
</dbReference>
<dbReference type="Gene3D" id="2.30.42.10">
    <property type="match status" value="2"/>
</dbReference>
<comment type="subcellular location">
    <subcellularLocation>
        <location evidence="1">Golgi apparatus membrane</location>
    </subcellularLocation>
</comment>
<protein>
    <recommendedName>
        <fullName evidence="6">PDZ GRASP-type domain-containing protein</fullName>
    </recommendedName>
</protein>
<gene>
    <name evidence="7" type="ORF">CDEB00056_LOCUS2317</name>
    <name evidence="8" type="ORF">CDEB00056_LOCUS2318</name>
</gene>
<dbReference type="Pfam" id="PF04495">
    <property type="entry name" value="GRASP55_65"/>
    <property type="match status" value="1"/>
</dbReference>
<evidence type="ECO:0000256" key="3">
    <source>
        <dbReference type="ARBA" id="ARBA00023034"/>
    </source>
</evidence>
<feature type="domain" description="PDZ GRASP-type" evidence="6">
    <location>
        <begin position="128"/>
        <end position="217"/>
    </location>
</feature>
<dbReference type="GO" id="GO:0007030">
    <property type="term" value="P:Golgi organization"/>
    <property type="evidence" value="ECO:0007669"/>
    <property type="project" value="TreeGrafter"/>
</dbReference>
<feature type="domain" description="PDZ GRASP-type" evidence="6">
    <location>
        <begin position="18"/>
        <end position="122"/>
    </location>
</feature>
<keyword evidence="2" id="KW-0677">Repeat</keyword>
<dbReference type="EMBL" id="HBIO01003387">
    <property type="protein sequence ID" value="CAE0457477.1"/>
    <property type="molecule type" value="Transcribed_RNA"/>
</dbReference>
<evidence type="ECO:0000313" key="7">
    <source>
        <dbReference type="EMBL" id="CAE0457476.1"/>
    </source>
</evidence>
<evidence type="ECO:0000256" key="2">
    <source>
        <dbReference type="ARBA" id="ARBA00022737"/>
    </source>
</evidence>
<feature type="compositionally biased region" description="Acidic residues" evidence="5">
    <location>
        <begin position="363"/>
        <end position="375"/>
    </location>
</feature>
<dbReference type="PANTHER" id="PTHR12893:SF0">
    <property type="entry name" value="GRASP65"/>
    <property type="match status" value="1"/>
</dbReference>
<evidence type="ECO:0000256" key="1">
    <source>
        <dbReference type="ARBA" id="ARBA00004394"/>
    </source>
</evidence>
<evidence type="ECO:0000313" key="8">
    <source>
        <dbReference type="EMBL" id="CAE0457477.1"/>
    </source>
</evidence>
<evidence type="ECO:0000256" key="5">
    <source>
        <dbReference type="SAM" id="MobiDB-lite"/>
    </source>
</evidence>
<reference evidence="7" key="1">
    <citation type="submission" date="2021-01" db="EMBL/GenBank/DDBJ databases">
        <authorList>
            <person name="Corre E."/>
            <person name="Pelletier E."/>
            <person name="Niang G."/>
            <person name="Scheremetjew M."/>
            <person name="Finn R."/>
            <person name="Kale V."/>
            <person name="Holt S."/>
            <person name="Cochrane G."/>
            <person name="Meng A."/>
            <person name="Brown T."/>
            <person name="Cohen L."/>
        </authorList>
    </citation>
    <scope>NUCLEOTIDE SEQUENCE</scope>
    <source>
        <strain evidence="7">MM31A-1</strain>
    </source>
</reference>
<dbReference type="InterPro" id="IPR036034">
    <property type="entry name" value="PDZ_sf"/>
</dbReference>
<sequence length="375" mass="40498">MGNAPSQDDHQYDGCTTLGYRVLGVQPDSPASRAGLVSFFDFLVGVNGQLLFDNGANVGEHDNGEFFEDLDFVAILKDNVDQEVELLVWNIKSQTQRFINLTPTTNWPGTGLLGVTIRMDDYATAEEKLLRILDIAPKSPAAISGLTPNTDYLLGTTMESFEDEELLGDVLYENEDGVLEVYVYNTESDVVRVVTLMPNKNWGGNGLLGAEVGRGYLHRLPKMCRDTLGVSFERNVSAMDQKDGLVVNAVEDIKKTTNVLAEGNVNSNSNNVGHASENSVDRAIPNTKLNEDNNTDSTVRTDAPQVMEPAVEMNIAASPAAASKPALELEPIPIAGVASPDGSGMESLSLGDDLPPPPIVSMLDEEPEENATDLR</sequence>
<feature type="region of interest" description="Disordered" evidence="5">
    <location>
        <begin position="334"/>
        <end position="375"/>
    </location>
</feature>
<name>A0A6S8RPB4_9STRA</name>
<dbReference type="PROSITE" id="PS51865">
    <property type="entry name" value="PDZ_GRASP"/>
    <property type="match status" value="2"/>
</dbReference>
<proteinExistence type="predicted"/>
<dbReference type="EMBL" id="HBIO01003386">
    <property type="protein sequence ID" value="CAE0457476.1"/>
    <property type="molecule type" value="Transcribed_RNA"/>
</dbReference>
<dbReference type="SUPFAM" id="SSF50156">
    <property type="entry name" value="PDZ domain-like"/>
    <property type="match status" value="1"/>
</dbReference>
<keyword evidence="3" id="KW-0333">Golgi apparatus</keyword>
<evidence type="ECO:0000256" key="4">
    <source>
        <dbReference type="ARBA" id="ARBA00023136"/>
    </source>
</evidence>
<dbReference type="GO" id="GO:0000139">
    <property type="term" value="C:Golgi membrane"/>
    <property type="evidence" value="ECO:0007669"/>
    <property type="project" value="UniProtKB-SubCell"/>
</dbReference>
<dbReference type="AlphaFoldDB" id="A0A6S8RPB4"/>
<accession>A0A6S8RPB4</accession>